<dbReference type="SUPFAM" id="SSF53474">
    <property type="entry name" value="alpha/beta-Hydrolases"/>
    <property type="match status" value="1"/>
</dbReference>
<dbReference type="InterPro" id="IPR050261">
    <property type="entry name" value="FrsA_esterase"/>
</dbReference>
<comment type="caution">
    <text evidence="3">The sequence shown here is derived from an EMBL/GenBank/DDBJ whole genome shotgun (WGS) entry which is preliminary data.</text>
</comment>
<dbReference type="STRING" id="1123501.Wenmar_03806"/>
<dbReference type="AlphaFoldDB" id="A0A0D0Q599"/>
<accession>A0A0D0Q599</accession>
<name>A0A0D0Q599_9RHOB</name>
<dbReference type="Gene3D" id="3.40.50.1820">
    <property type="entry name" value="alpha/beta hydrolase"/>
    <property type="match status" value="1"/>
</dbReference>
<evidence type="ECO:0000313" key="3">
    <source>
        <dbReference type="EMBL" id="KIQ67677.1"/>
    </source>
</evidence>
<dbReference type="eggNOG" id="COG0412">
    <property type="taxonomic scope" value="Bacteria"/>
</dbReference>
<dbReference type="EMBL" id="AONG01000021">
    <property type="protein sequence ID" value="KIQ67677.1"/>
    <property type="molecule type" value="Genomic_DNA"/>
</dbReference>
<reference evidence="3 4" key="1">
    <citation type="submission" date="2013-01" db="EMBL/GenBank/DDBJ databases">
        <authorList>
            <person name="Fiebig A."/>
            <person name="Goeker M."/>
            <person name="Klenk H.-P.P."/>
        </authorList>
    </citation>
    <scope>NUCLEOTIDE SEQUENCE [LARGE SCALE GENOMIC DNA]</scope>
    <source>
        <strain evidence="3 4">DSM 24838</strain>
    </source>
</reference>
<evidence type="ECO:0000256" key="1">
    <source>
        <dbReference type="SAM" id="SignalP"/>
    </source>
</evidence>
<dbReference type="InterPro" id="IPR002925">
    <property type="entry name" value="Dienelactn_hydro"/>
</dbReference>
<sequence>MSRLAILAALAASPALADDVTYDVGGVEYTGYFAAAEDPHGLVLIAHDWDGLDDYERGRADMLADLGYDAFALDMYGADTEAGTMEQNIAATSELTGDREKMRTLIEAGLAAARGQSDAESLVVMGYCFGGGVALEMARSDMAGEAVGYASFHGSIETPEGQSWDGDEPPVLVLHGGADESVPLSAVQTLMQEFEAAGNTYTVEIYSGAPHAFTVEGSDRYQARADSESWEAFTDFLEEETGGGA</sequence>
<feature type="domain" description="Dienelactone hydrolase" evidence="2">
    <location>
        <begin position="32"/>
        <end position="239"/>
    </location>
</feature>
<protein>
    <submittedName>
        <fullName evidence="3">Dienelactone hydrolase</fullName>
    </submittedName>
</protein>
<evidence type="ECO:0000259" key="2">
    <source>
        <dbReference type="Pfam" id="PF01738"/>
    </source>
</evidence>
<dbReference type="GO" id="GO:0016787">
    <property type="term" value="F:hydrolase activity"/>
    <property type="evidence" value="ECO:0007669"/>
    <property type="project" value="UniProtKB-KW"/>
</dbReference>
<feature type="signal peptide" evidence="1">
    <location>
        <begin position="1"/>
        <end position="17"/>
    </location>
</feature>
<keyword evidence="4" id="KW-1185">Reference proteome</keyword>
<organism evidence="3 4">
    <name type="scientific">Wenxinia marina DSM 24838</name>
    <dbReference type="NCBI Taxonomy" id="1123501"/>
    <lineage>
        <taxon>Bacteria</taxon>
        <taxon>Pseudomonadati</taxon>
        <taxon>Pseudomonadota</taxon>
        <taxon>Alphaproteobacteria</taxon>
        <taxon>Rhodobacterales</taxon>
        <taxon>Roseobacteraceae</taxon>
        <taxon>Wenxinia</taxon>
    </lineage>
</organism>
<evidence type="ECO:0000313" key="4">
    <source>
        <dbReference type="Proteomes" id="UP000035100"/>
    </source>
</evidence>
<feature type="chain" id="PRO_5002230264" evidence="1">
    <location>
        <begin position="18"/>
        <end position="245"/>
    </location>
</feature>
<gene>
    <name evidence="3" type="ORF">Wenmar_03806</name>
</gene>
<dbReference type="RefSeq" id="WP_018303196.1">
    <property type="nucleotide sequence ID" value="NZ_KB902291.1"/>
</dbReference>
<keyword evidence="3" id="KW-0378">Hydrolase</keyword>
<dbReference type="Proteomes" id="UP000035100">
    <property type="component" value="Unassembled WGS sequence"/>
</dbReference>
<proteinExistence type="predicted"/>
<dbReference type="InterPro" id="IPR029058">
    <property type="entry name" value="AB_hydrolase_fold"/>
</dbReference>
<keyword evidence="1" id="KW-0732">Signal</keyword>
<dbReference type="PANTHER" id="PTHR22946:SF0">
    <property type="entry name" value="DIENELACTONE HYDROLASE DOMAIN-CONTAINING PROTEIN"/>
    <property type="match status" value="1"/>
</dbReference>
<dbReference type="Pfam" id="PF01738">
    <property type="entry name" value="DLH"/>
    <property type="match status" value="1"/>
</dbReference>
<dbReference type="PANTHER" id="PTHR22946">
    <property type="entry name" value="DIENELACTONE HYDROLASE DOMAIN-CONTAINING PROTEIN-RELATED"/>
    <property type="match status" value="1"/>
</dbReference>
<dbReference type="OrthoDB" id="9787933at2"/>